<dbReference type="Pfam" id="PF01051">
    <property type="entry name" value="Rep3_N"/>
    <property type="match status" value="1"/>
</dbReference>
<dbReference type="RefSeq" id="WP_005799221.1">
    <property type="nucleotide sequence ID" value="NZ_JH724221.1"/>
</dbReference>
<dbReference type="InterPro" id="IPR000525">
    <property type="entry name" value="Initiator_Rep_WH1"/>
</dbReference>
<dbReference type="InterPro" id="IPR036390">
    <property type="entry name" value="WH_DNA-bd_sf"/>
</dbReference>
<sequence>MNINNKDVIQSYIMTTAKYDFSADEKRILLRLVETWQYLLEGKELKGKIDRDLFGGYILEFPISYFVPDNQTNYKRIKDALRSLNDKKFEYEDSNLWEIIRIIERPQIRKREKVIFELNEKIVECFLNFTKGYRKFELETALSFSSVYAVRFYELMSGQTTPLTFTFTKLKEMFQLTDKYPRTPDFIKRVIEPAKRELDEKSPFSFEYRYKEPDMKDGKKFYKIMFYPIAIPRNRDEHVERKDLLSQKVNLSAFLDKVDREYLAKLGFSDRQIKNNYDLILSAKKELDLVYELSLLIGKVRGKKNPQGYVISTLKGKLKDKKIK</sequence>
<name>A0A0E2AID0_BACFG</name>
<organism evidence="3 4">
    <name type="scientific">Bacteroides fragilis CL07T12C05</name>
    <dbReference type="NCBI Taxonomy" id="997883"/>
    <lineage>
        <taxon>Bacteria</taxon>
        <taxon>Pseudomonadati</taxon>
        <taxon>Bacteroidota</taxon>
        <taxon>Bacteroidia</taxon>
        <taxon>Bacteroidales</taxon>
        <taxon>Bacteroidaceae</taxon>
        <taxon>Bacteroides</taxon>
    </lineage>
</organism>
<evidence type="ECO:0000313" key="4">
    <source>
        <dbReference type="Proteomes" id="UP000003879"/>
    </source>
</evidence>
<dbReference type="EMBL" id="AGXN01000031">
    <property type="protein sequence ID" value="EIY88621.1"/>
    <property type="molecule type" value="Genomic_DNA"/>
</dbReference>
<protein>
    <recommendedName>
        <fullName evidence="2">Initiator Rep protein WH1 domain-containing protein</fullName>
    </recommendedName>
</protein>
<dbReference type="InterPro" id="IPR036388">
    <property type="entry name" value="WH-like_DNA-bd_sf"/>
</dbReference>
<dbReference type="PATRIC" id="fig|997883.3.peg.4850"/>
<dbReference type="Pfam" id="PF21205">
    <property type="entry name" value="Rep3_C"/>
    <property type="match status" value="1"/>
</dbReference>
<feature type="domain" description="Initiator Rep protein WH1" evidence="2">
    <location>
        <begin position="8"/>
        <end position="156"/>
    </location>
</feature>
<accession>A0A0E2AID0</accession>
<dbReference type="Gene3D" id="1.10.10.10">
    <property type="entry name" value="Winged helix-like DNA-binding domain superfamily/Winged helix DNA-binding domain"/>
    <property type="match status" value="2"/>
</dbReference>
<proteinExistence type="inferred from homology"/>
<dbReference type="Proteomes" id="UP000003879">
    <property type="component" value="Unassembled WGS sequence"/>
</dbReference>
<evidence type="ECO:0000259" key="2">
    <source>
        <dbReference type="Pfam" id="PF01051"/>
    </source>
</evidence>
<evidence type="ECO:0000313" key="3">
    <source>
        <dbReference type="EMBL" id="EIY88621.1"/>
    </source>
</evidence>
<dbReference type="GO" id="GO:0003887">
    <property type="term" value="F:DNA-directed DNA polymerase activity"/>
    <property type="evidence" value="ECO:0007669"/>
    <property type="project" value="InterPro"/>
</dbReference>
<reference evidence="3 4" key="1">
    <citation type="submission" date="2012-02" db="EMBL/GenBank/DDBJ databases">
        <title>The Genome Sequence of Bacteroides fragilis CL07T12C05.</title>
        <authorList>
            <consortium name="The Broad Institute Genome Sequencing Platform"/>
            <person name="Earl A."/>
            <person name="Ward D."/>
            <person name="Feldgarden M."/>
            <person name="Gevers D."/>
            <person name="Zitomersky N.L."/>
            <person name="Coyne M.J."/>
            <person name="Comstock L.E."/>
            <person name="Young S.K."/>
            <person name="Zeng Q."/>
            <person name="Gargeya S."/>
            <person name="Fitzgerald M."/>
            <person name="Haas B."/>
            <person name="Abouelleil A."/>
            <person name="Alvarado L."/>
            <person name="Arachchi H.M."/>
            <person name="Berlin A."/>
            <person name="Chapman S.B."/>
            <person name="Gearin G."/>
            <person name="Goldberg J."/>
            <person name="Griggs A."/>
            <person name="Gujja S."/>
            <person name="Hansen M."/>
            <person name="Heiman D."/>
            <person name="Howarth C."/>
            <person name="Larimer J."/>
            <person name="Lui A."/>
            <person name="MacDonald P.J.P."/>
            <person name="McCowen C."/>
            <person name="Montmayeur A."/>
            <person name="Murphy C."/>
            <person name="Neiman D."/>
            <person name="Pearson M."/>
            <person name="Priest M."/>
            <person name="Roberts A."/>
            <person name="Saif S."/>
            <person name="Shea T."/>
            <person name="Sisk P."/>
            <person name="Stolte C."/>
            <person name="Sykes S."/>
            <person name="Wortman J."/>
            <person name="Nusbaum C."/>
            <person name="Birren B."/>
        </authorList>
    </citation>
    <scope>NUCLEOTIDE SEQUENCE [LARGE SCALE GENOMIC DNA]</scope>
    <source>
        <strain evidence="3 4">CL07T12C05</strain>
    </source>
</reference>
<comment type="caution">
    <text evidence="3">The sequence shown here is derived from an EMBL/GenBank/DDBJ whole genome shotgun (WGS) entry which is preliminary data.</text>
</comment>
<dbReference type="AlphaFoldDB" id="A0A0E2AID0"/>
<evidence type="ECO:0000256" key="1">
    <source>
        <dbReference type="ARBA" id="ARBA00038283"/>
    </source>
</evidence>
<comment type="similarity">
    <text evidence="1">Belongs to the initiator RepB protein family.</text>
</comment>
<gene>
    <name evidence="3" type="ORF">HMPREF1056_04588</name>
</gene>
<dbReference type="SUPFAM" id="SSF46785">
    <property type="entry name" value="Winged helix' DNA-binding domain"/>
    <property type="match status" value="2"/>
</dbReference>
<dbReference type="HOGENOM" id="CLU_038548_0_0_10"/>
<dbReference type="GO" id="GO:0006270">
    <property type="term" value="P:DNA replication initiation"/>
    <property type="evidence" value="ECO:0007669"/>
    <property type="project" value="InterPro"/>
</dbReference>